<dbReference type="Gene3D" id="3.30.565.10">
    <property type="entry name" value="Histidine kinase-like ATPase, C-terminal domain"/>
    <property type="match status" value="1"/>
</dbReference>
<dbReference type="Pfam" id="PF13589">
    <property type="entry name" value="HATPase_c_3"/>
    <property type="match status" value="1"/>
</dbReference>
<keyword evidence="1" id="KW-0547">Nucleotide-binding</keyword>
<organism evidence="1">
    <name type="scientific">Caldilineaceae bacterium SB0662_bin_9</name>
    <dbReference type="NCBI Taxonomy" id="2605258"/>
    <lineage>
        <taxon>Bacteria</taxon>
        <taxon>Bacillati</taxon>
        <taxon>Chloroflexota</taxon>
        <taxon>Caldilineae</taxon>
        <taxon>Caldilineales</taxon>
        <taxon>Caldilineaceae</taxon>
    </lineage>
</organism>
<dbReference type="SUPFAM" id="SSF55874">
    <property type="entry name" value="ATPase domain of HSP90 chaperone/DNA topoisomerase II/histidine kinase"/>
    <property type="match status" value="1"/>
</dbReference>
<proteinExistence type="predicted"/>
<dbReference type="InterPro" id="IPR036890">
    <property type="entry name" value="HATPase_C_sf"/>
</dbReference>
<dbReference type="GO" id="GO:0005524">
    <property type="term" value="F:ATP binding"/>
    <property type="evidence" value="ECO:0007669"/>
    <property type="project" value="UniProtKB-KW"/>
</dbReference>
<keyword evidence="1" id="KW-0067">ATP-binding</keyword>
<sequence>MTDSMDSARYVMRISRMTVDKLGVRLYDRVSAVVAELIANAYDADAENVVVRVPLATLLARKNRTTGKVEDHCHIIEVKDDGHGMTPEEANAYFLRVGKDRRADPNQGKRSRQKRRSVMGRKGIGKLAAFGICKRIEILSAGGNGTNDGYLVSHFIMDYDKILTDEDTPVPMDVGDQDRTYRPEAGTTVRLIDFLPKRVPNQETFHRQMARRFGLRQSDFKVSIDDTRNPQENLRFEIGSLEIPLMENTRVDVSDKPVPLLNEQRNLPVSRWMGLAKEAYKNEEMTGVRIYARGKIVATTRAFGQPAGFTGEFTVRSYLVGEIHAEWLDEDEGDDLVTTDRQDILWESDYGRAFREWGAEWIRKIAANSRKPRRKRVEQLFLEVSGLEAKAAERFADNDIVSTAMELGKQVGRFAAEDELGDREYVDGLVQVVLSVAPHKALMDAFEAFNQEMFGEDSGIDSLLNLFSKTRIAEMASYAQIAYERVRAIKKLEQILDESGAEHVLQQIVTEAPWLIDATWTPITANQSLKLFARKFAVFYKKRHGEKVTFSIDYGNKRPDFTLVNLGQRLHTVEIKAAGHVFHNADWDRLHNYLEAFQDFFDANIQLASDFPQKWVVDLVCDDVQITDRDKNSAYKYWRDNESRIKQISWNDFLARAVQANETFLAAADRVREEESRLDTDSNSS</sequence>
<gene>
    <name evidence="1" type="ORF">F4Y08_14890</name>
</gene>
<dbReference type="EMBL" id="VXPY01000104">
    <property type="protein sequence ID" value="MYD91592.1"/>
    <property type="molecule type" value="Genomic_DNA"/>
</dbReference>
<comment type="caution">
    <text evidence="1">The sequence shown here is derived from an EMBL/GenBank/DDBJ whole genome shotgun (WGS) entry which is preliminary data.</text>
</comment>
<accession>A0A6B1DY56</accession>
<name>A0A6B1DY56_9CHLR</name>
<dbReference type="AlphaFoldDB" id="A0A6B1DY56"/>
<protein>
    <submittedName>
        <fullName evidence="1">ATP-binding protein</fullName>
    </submittedName>
</protein>
<evidence type="ECO:0000313" key="1">
    <source>
        <dbReference type="EMBL" id="MYD91592.1"/>
    </source>
</evidence>
<reference evidence="1" key="1">
    <citation type="submission" date="2019-09" db="EMBL/GenBank/DDBJ databases">
        <title>Characterisation of the sponge microbiome using genome-centric metagenomics.</title>
        <authorList>
            <person name="Engelberts J.P."/>
            <person name="Robbins S.J."/>
            <person name="De Goeij J.M."/>
            <person name="Aranda M."/>
            <person name="Bell S.C."/>
            <person name="Webster N.S."/>
        </authorList>
    </citation>
    <scope>NUCLEOTIDE SEQUENCE</scope>
    <source>
        <strain evidence="1">SB0662_bin_9</strain>
    </source>
</reference>